<name>A0ABY1XK85_9HYPH</name>
<organism evidence="2 3">
    <name type="scientific">Rhizobium beringeri</name>
    <dbReference type="NCBI Taxonomy" id="3019934"/>
    <lineage>
        <taxon>Bacteria</taxon>
        <taxon>Pseudomonadati</taxon>
        <taxon>Pseudomonadota</taxon>
        <taxon>Alphaproteobacteria</taxon>
        <taxon>Hyphomicrobiales</taxon>
        <taxon>Rhizobiaceae</taxon>
        <taxon>Rhizobium/Agrobacterium group</taxon>
        <taxon>Rhizobium</taxon>
    </lineage>
</organism>
<dbReference type="Proteomes" id="UP000291302">
    <property type="component" value="Unassembled WGS sequence"/>
</dbReference>
<feature type="domain" description="Endonuclease GajA/Old nuclease/RecF-like AAA" evidence="1">
    <location>
        <begin position="1"/>
        <end position="49"/>
    </location>
</feature>
<dbReference type="InterPro" id="IPR041685">
    <property type="entry name" value="AAA_GajA/Old/RecF-like"/>
</dbReference>
<dbReference type="InterPro" id="IPR051396">
    <property type="entry name" value="Bact_Antivir_Def_Nuclease"/>
</dbReference>
<evidence type="ECO:0000313" key="3">
    <source>
        <dbReference type="Proteomes" id="UP000291302"/>
    </source>
</evidence>
<evidence type="ECO:0000313" key="2">
    <source>
        <dbReference type="EMBL" id="TBE59128.1"/>
    </source>
</evidence>
<proteinExistence type="predicted"/>
<accession>A0ABY1XK85</accession>
<gene>
    <name evidence="2" type="ORF">ELH03_33805</name>
</gene>
<dbReference type="RefSeq" id="WP_130806935.1">
    <property type="nucleotide sequence ID" value="NZ_SILG01000005.1"/>
</dbReference>
<keyword evidence="3" id="KW-1185">Reference proteome</keyword>
<dbReference type="Pfam" id="PF13175">
    <property type="entry name" value="AAA_15"/>
    <property type="match status" value="1"/>
</dbReference>
<dbReference type="EMBL" id="SILG01000005">
    <property type="protein sequence ID" value="TBE59128.1"/>
    <property type="molecule type" value="Genomic_DNA"/>
</dbReference>
<protein>
    <submittedName>
        <fullName evidence="2">DUF2813 domain-containing protein</fullName>
    </submittedName>
</protein>
<dbReference type="PANTHER" id="PTHR43581">
    <property type="entry name" value="ATP/GTP PHOSPHATASE"/>
    <property type="match status" value="1"/>
</dbReference>
<dbReference type="PANTHER" id="PTHR43581:SF4">
    <property type="entry name" value="ATP_GTP PHOSPHATASE"/>
    <property type="match status" value="1"/>
</dbReference>
<reference evidence="2 3" key="1">
    <citation type="submission" date="2019-02" db="EMBL/GenBank/DDBJ databases">
        <title>The genomic architecture of introgression among sibling species of bacteria.</title>
        <authorList>
            <person name="Cavassim M.I.A."/>
            <person name="Moeskjaer S."/>
            <person name="Moslemi C."/>
            <person name="Fields B."/>
            <person name="Bachmann A."/>
            <person name="Vilhjalmsson B."/>
            <person name="Schierup M.H."/>
            <person name="Young J.P.W."/>
            <person name="Andersen S.U."/>
        </authorList>
    </citation>
    <scope>NUCLEOTIDE SEQUENCE [LARGE SCALE GENOMIC DNA]</scope>
    <source>
        <strain evidence="2 3">SM51</strain>
        <plasmid evidence="2">pSM51_Rh08</plasmid>
    </source>
</reference>
<evidence type="ECO:0000259" key="1">
    <source>
        <dbReference type="Pfam" id="PF13175"/>
    </source>
</evidence>
<dbReference type="InterPro" id="IPR027417">
    <property type="entry name" value="P-loop_NTPase"/>
</dbReference>
<dbReference type="Gene3D" id="3.40.50.300">
    <property type="entry name" value="P-loop containing nucleotide triphosphate hydrolases"/>
    <property type="match status" value="2"/>
</dbReference>
<dbReference type="SUPFAM" id="SSF52540">
    <property type="entry name" value="P-loop containing nucleoside triphosphate hydrolases"/>
    <property type="match status" value="1"/>
</dbReference>
<sequence>MKIVRLDIAGFRGIESGTLLFDDFTVLIGANNCGKTTIIESLALLLGRDRLVRNLTEHDFFGSDPQPADRISIIATVAGFAPNSPEHHHDWFRAGRATEKWFDPASGELSAVQTAQAGQLACQIAFCARFDRLTLEADAVRYFYDDTDAGDPFAEDSTIVPLPTSLIKEIGLFLVPASRTWDKMMSFGSELFRRTVAYVGGNPSEAVLAERDRLRQPVEPLEADGQLAGLVGDINDDLRKLFGRDIALTLRLTTTDSEGVLDAVMPHFTEQGRPQLPGRRHGNGLISLQTLILLMRFGNLRKARGDNFIMLIEEPELHVPPPQQRKLLHYLKKMATQTVVTSHSPTVAAVADPQQLVLVTNRAGQISAKPLLRSPIDANASAVRRALFLSDRQATVSAIMHPAVLIPEGKTDAGWLRLFGRIADLTEPADAPDEATFTHEVGVIPTKDARIRDTYLDLVGVHPSLTCLVDGDQAGTDYSAALSAANPRCRRIVRWPDGWTIEDVVTWVCSADATVLEQPDVADLGLPANIADLADHLKVQARKTDEILHAALADAITAKPLCSRRVRHVLSTLGAIATDRAAPAGSATDLPHQNGVTHIWTFNHAFPGI</sequence>
<keyword evidence="2" id="KW-0614">Plasmid</keyword>
<geneLocation type="plasmid" evidence="2">
    <name>pSM51_Rh08</name>
</geneLocation>
<comment type="caution">
    <text evidence="2">The sequence shown here is derived from an EMBL/GenBank/DDBJ whole genome shotgun (WGS) entry which is preliminary data.</text>
</comment>